<gene>
    <name evidence="1" type="ORF">ACFFHW_15235</name>
</gene>
<dbReference type="Pfam" id="PF20242">
    <property type="entry name" value="Emfourin"/>
    <property type="match status" value="1"/>
</dbReference>
<dbReference type="RefSeq" id="WP_051091041.1">
    <property type="nucleotide sequence ID" value="NZ_JBHLVX010000057.1"/>
</dbReference>
<proteinExistence type="predicted"/>
<evidence type="ECO:0000313" key="1">
    <source>
        <dbReference type="EMBL" id="MFC0269322.1"/>
    </source>
</evidence>
<reference evidence="1 2" key="1">
    <citation type="submission" date="2024-09" db="EMBL/GenBank/DDBJ databases">
        <authorList>
            <person name="Sun Q."/>
            <person name="Mori K."/>
        </authorList>
    </citation>
    <scope>NUCLEOTIDE SEQUENCE [LARGE SCALE GENOMIC DNA]</scope>
    <source>
        <strain evidence="1 2">CCM 7415</strain>
    </source>
</reference>
<organism evidence="1 2">
    <name type="scientific">Kushneria aurantia</name>
    <dbReference type="NCBI Taxonomy" id="504092"/>
    <lineage>
        <taxon>Bacteria</taxon>
        <taxon>Pseudomonadati</taxon>
        <taxon>Pseudomonadota</taxon>
        <taxon>Gammaproteobacteria</taxon>
        <taxon>Oceanospirillales</taxon>
        <taxon>Halomonadaceae</taxon>
        <taxon>Kushneria</taxon>
    </lineage>
</organism>
<sequence>MSAVSWATRLDDGMRLRLAREGGVARVPALVRPREVTLGECSAEQRRRIATLLDEAEVLHCSPAQAGRGDQRYFHVLIRRADDSEEASLVVPEACAPRQLTVLWQQGPAAL</sequence>
<dbReference type="Proteomes" id="UP001589814">
    <property type="component" value="Unassembled WGS sequence"/>
</dbReference>
<dbReference type="InterPro" id="IPR049457">
    <property type="entry name" value="Emfourin"/>
</dbReference>
<keyword evidence="2" id="KW-1185">Reference proteome</keyword>
<comment type="caution">
    <text evidence="1">The sequence shown here is derived from an EMBL/GenBank/DDBJ whole genome shotgun (WGS) entry which is preliminary data.</text>
</comment>
<protein>
    <submittedName>
        <fullName evidence="1">Protealysin inhibitor emfourin</fullName>
    </submittedName>
</protein>
<evidence type="ECO:0000313" key="2">
    <source>
        <dbReference type="Proteomes" id="UP001589814"/>
    </source>
</evidence>
<accession>A0ABV6G8L5</accession>
<name>A0ABV6G8L5_9GAMM</name>
<dbReference type="EMBL" id="JBHLVX010000057">
    <property type="protein sequence ID" value="MFC0269322.1"/>
    <property type="molecule type" value="Genomic_DNA"/>
</dbReference>